<comment type="catalytic activity">
    <reaction evidence="13 15">
        <text>riboflavin + ATP = FMN + ADP + H(+)</text>
        <dbReference type="Rhea" id="RHEA:14357"/>
        <dbReference type="ChEBI" id="CHEBI:15378"/>
        <dbReference type="ChEBI" id="CHEBI:30616"/>
        <dbReference type="ChEBI" id="CHEBI:57986"/>
        <dbReference type="ChEBI" id="CHEBI:58210"/>
        <dbReference type="ChEBI" id="CHEBI:456216"/>
        <dbReference type="EC" id="2.7.1.26"/>
    </reaction>
</comment>
<evidence type="ECO:0000256" key="14">
    <source>
        <dbReference type="ARBA" id="ARBA00049494"/>
    </source>
</evidence>
<keyword evidence="7 15" id="KW-0548">Nucleotidyltransferase</keyword>
<dbReference type="NCBIfam" id="NF004160">
    <property type="entry name" value="PRK05627.1-3"/>
    <property type="match status" value="1"/>
</dbReference>
<dbReference type="OrthoDB" id="9803667at2"/>
<dbReference type="InterPro" id="IPR002606">
    <property type="entry name" value="Riboflavin_kinase_bac"/>
</dbReference>
<evidence type="ECO:0000256" key="4">
    <source>
        <dbReference type="ARBA" id="ARBA00022630"/>
    </source>
</evidence>
<evidence type="ECO:0000256" key="6">
    <source>
        <dbReference type="ARBA" id="ARBA00022679"/>
    </source>
</evidence>
<proteinExistence type="inferred from homology"/>
<dbReference type="InterPro" id="IPR015864">
    <property type="entry name" value="FAD_synthase"/>
</dbReference>
<dbReference type="PIRSF" id="PIRSF004491">
    <property type="entry name" value="FAD_Synth"/>
    <property type="match status" value="1"/>
</dbReference>
<dbReference type="Gene3D" id="2.40.30.30">
    <property type="entry name" value="Riboflavin kinase-like"/>
    <property type="match status" value="1"/>
</dbReference>
<keyword evidence="6 15" id="KW-0808">Transferase</keyword>
<comment type="pathway">
    <text evidence="3 15">Cofactor biosynthesis; FMN biosynthesis; FMN from riboflavin (ATP route): step 1/1.</text>
</comment>
<keyword evidence="9 15" id="KW-0418">Kinase</keyword>
<dbReference type="InterPro" id="IPR014729">
    <property type="entry name" value="Rossmann-like_a/b/a_fold"/>
</dbReference>
<dbReference type="UniPathway" id="UPA00276">
    <property type="reaction ID" value="UER00406"/>
</dbReference>
<evidence type="ECO:0000313" key="18">
    <source>
        <dbReference type="Proteomes" id="UP000320496"/>
    </source>
</evidence>
<evidence type="ECO:0000256" key="12">
    <source>
        <dbReference type="ARBA" id="ARBA00023268"/>
    </source>
</evidence>
<dbReference type="PANTHER" id="PTHR22749">
    <property type="entry name" value="RIBOFLAVIN KINASE/FMN ADENYLYLTRANSFERASE"/>
    <property type="match status" value="1"/>
</dbReference>
<dbReference type="InterPro" id="IPR023465">
    <property type="entry name" value="Riboflavin_kinase_dom_sf"/>
</dbReference>
<evidence type="ECO:0000256" key="8">
    <source>
        <dbReference type="ARBA" id="ARBA00022741"/>
    </source>
</evidence>
<feature type="domain" description="Riboflavin kinase" evidence="16">
    <location>
        <begin position="182"/>
        <end position="305"/>
    </location>
</feature>
<evidence type="ECO:0000313" key="17">
    <source>
        <dbReference type="EMBL" id="QDU39286.1"/>
    </source>
</evidence>
<sequence>MIIEHGFGNRARYRGGYVSIGNFDGVHRGHQRMISSLVQHAHREGVPAVVLTFDPHPVTLLAPDRTPPRLSTLERKAALLADCGVDCLIAYPTDRELLNLTADEFFQQIVQQELAARGVVEGPNFCFGRNRGGTIAVLAELCAQAGILCEIVPAVTRNEQVVSSSSIRQALLAGEVREALEMLGHPYRLSGTVASGAGRGRDLGFPTANLDDVATLVPADGVYAAVGLVDDECLAAAVHIGSNPTFAENARKLEVHLLDYDGDLYGSTLHVDLIDRVRTTQSFDGPPALQEQLKRDLAKIRRIVDEHWAEID</sequence>
<dbReference type="GO" id="GO:0006747">
    <property type="term" value="P:FAD biosynthetic process"/>
    <property type="evidence" value="ECO:0007669"/>
    <property type="project" value="UniProtKB-UniRule"/>
</dbReference>
<evidence type="ECO:0000256" key="2">
    <source>
        <dbReference type="ARBA" id="ARBA00004726"/>
    </source>
</evidence>
<name>A0A517Z9X2_9PLAN</name>
<evidence type="ECO:0000256" key="7">
    <source>
        <dbReference type="ARBA" id="ARBA00022695"/>
    </source>
</evidence>
<keyword evidence="18" id="KW-1185">Reference proteome</keyword>
<dbReference type="EC" id="2.7.7.2" evidence="15"/>
<evidence type="ECO:0000256" key="3">
    <source>
        <dbReference type="ARBA" id="ARBA00005201"/>
    </source>
</evidence>
<dbReference type="SUPFAM" id="SSF52374">
    <property type="entry name" value="Nucleotidylyl transferase"/>
    <property type="match status" value="1"/>
</dbReference>
<keyword evidence="4 15" id="KW-0285">Flavoprotein</keyword>
<keyword evidence="11 15" id="KW-0067">ATP-binding</keyword>
<evidence type="ECO:0000256" key="9">
    <source>
        <dbReference type="ARBA" id="ARBA00022777"/>
    </source>
</evidence>
<dbReference type="InterPro" id="IPR023468">
    <property type="entry name" value="Riboflavin_kinase"/>
</dbReference>
<comment type="catalytic activity">
    <reaction evidence="14 15">
        <text>FMN + ATP + H(+) = FAD + diphosphate</text>
        <dbReference type="Rhea" id="RHEA:17237"/>
        <dbReference type="ChEBI" id="CHEBI:15378"/>
        <dbReference type="ChEBI" id="CHEBI:30616"/>
        <dbReference type="ChEBI" id="CHEBI:33019"/>
        <dbReference type="ChEBI" id="CHEBI:57692"/>
        <dbReference type="ChEBI" id="CHEBI:58210"/>
        <dbReference type="EC" id="2.7.7.2"/>
    </reaction>
</comment>
<comment type="pathway">
    <text evidence="2 15">Cofactor biosynthesis; FAD biosynthesis; FAD from FMN: step 1/1.</text>
</comment>
<dbReference type="PANTHER" id="PTHR22749:SF6">
    <property type="entry name" value="RIBOFLAVIN KINASE"/>
    <property type="match status" value="1"/>
</dbReference>
<dbReference type="SUPFAM" id="SSF82114">
    <property type="entry name" value="Riboflavin kinase-like"/>
    <property type="match status" value="1"/>
</dbReference>
<dbReference type="Proteomes" id="UP000320496">
    <property type="component" value="Chromosome"/>
</dbReference>
<dbReference type="Pfam" id="PF01687">
    <property type="entry name" value="Flavokinase"/>
    <property type="match status" value="1"/>
</dbReference>
<evidence type="ECO:0000256" key="10">
    <source>
        <dbReference type="ARBA" id="ARBA00022827"/>
    </source>
</evidence>
<keyword evidence="10 15" id="KW-0274">FAD</keyword>
<dbReference type="UniPathway" id="UPA00277">
    <property type="reaction ID" value="UER00407"/>
</dbReference>
<keyword evidence="5 15" id="KW-0288">FMN</keyword>
<evidence type="ECO:0000256" key="5">
    <source>
        <dbReference type="ARBA" id="ARBA00022643"/>
    </source>
</evidence>
<dbReference type="NCBIfam" id="TIGR00083">
    <property type="entry name" value="ribF"/>
    <property type="match status" value="1"/>
</dbReference>
<dbReference type="GO" id="GO:0009398">
    <property type="term" value="P:FMN biosynthetic process"/>
    <property type="evidence" value="ECO:0007669"/>
    <property type="project" value="UniProtKB-UniRule"/>
</dbReference>
<dbReference type="InterPro" id="IPR015865">
    <property type="entry name" value="Riboflavin_kinase_bac/euk"/>
</dbReference>
<dbReference type="EC" id="2.7.1.26" evidence="15"/>
<evidence type="ECO:0000256" key="1">
    <source>
        <dbReference type="ARBA" id="ARBA00002121"/>
    </source>
</evidence>
<dbReference type="KEGG" id="mri:Mal4_36250"/>
<evidence type="ECO:0000256" key="13">
    <source>
        <dbReference type="ARBA" id="ARBA00047880"/>
    </source>
</evidence>
<comment type="function">
    <text evidence="1">Catalyzes the phosphorylation of riboflavin to FMN followed by the adenylation of FMN to FAD.</text>
</comment>
<protein>
    <recommendedName>
        <fullName evidence="15">Riboflavin biosynthesis protein</fullName>
    </recommendedName>
    <domain>
        <recommendedName>
            <fullName evidence="15">Riboflavin kinase</fullName>
            <ecNumber evidence="15">2.7.1.26</ecNumber>
        </recommendedName>
        <alternativeName>
            <fullName evidence="15">Flavokinase</fullName>
        </alternativeName>
    </domain>
    <domain>
        <recommendedName>
            <fullName evidence="15">FMN adenylyltransferase</fullName>
            <ecNumber evidence="15">2.7.7.2</ecNumber>
        </recommendedName>
        <alternativeName>
            <fullName evidence="15">FAD pyrophosphorylase</fullName>
        </alternativeName>
        <alternativeName>
            <fullName evidence="15">FAD synthase</fullName>
        </alternativeName>
    </domain>
</protein>
<organism evidence="17 18">
    <name type="scientific">Maioricimonas rarisocia</name>
    <dbReference type="NCBI Taxonomy" id="2528026"/>
    <lineage>
        <taxon>Bacteria</taxon>
        <taxon>Pseudomonadati</taxon>
        <taxon>Planctomycetota</taxon>
        <taxon>Planctomycetia</taxon>
        <taxon>Planctomycetales</taxon>
        <taxon>Planctomycetaceae</taxon>
        <taxon>Maioricimonas</taxon>
    </lineage>
</organism>
<evidence type="ECO:0000259" key="16">
    <source>
        <dbReference type="SMART" id="SM00904"/>
    </source>
</evidence>
<dbReference type="GO" id="GO:0003919">
    <property type="term" value="F:FMN adenylyltransferase activity"/>
    <property type="evidence" value="ECO:0007669"/>
    <property type="project" value="UniProtKB-UniRule"/>
</dbReference>
<dbReference type="GO" id="GO:0009231">
    <property type="term" value="P:riboflavin biosynthetic process"/>
    <property type="evidence" value="ECO:0007669"/>
    <property type="project" value="InterPro"/>
</dbReference>
<reference evidence="17 18" key="1">
    <citation type="submission" date="2019-02" db="EMBL/GenBank/DDBJ databases">
        <title>Deep-cultivation of Planctomycetes and their phenomic and genomic characterization uncovers novel biology.</title>
        <authorList>
            <person name="Wiegand S."/>
            <person name="Jogler M."/>
            <person name="Boedeker C."/>
            <person name="Pinto D."/>
            <person name="Vollmers J."/>
            <person name="Rivas-Marin E."/>
            <person name="Kohn T."/>
            <person name="Peeters S.H."/>
            <person name="Heuer A."/>
            <person name="Rast P."/>
            <person name="Oberbeckmann S."/>
            <person name="Bunk B."/>
            <person name="Jeske O."/>
            <person name="Meyerdierks A."/>
            <person name="Storesund J.E."/>
            <person name="Kallscheuer N."/>
            <person name="Luecker S."/>
            <person name="Lage O.M."/>
            <person name="Pohl T."/>
            <person name="Merkel B.J."/>
            <person name="Hornburger P."/>
            <person name="Mueller R.-W."/>
            <person name="Bruemmer F."/>
            <person name="Labrenz M."/>
            <person name="Spormann A.M."/>
            <person name="Op den Camp H."/>
            <person name="Overmann J."/>
            <person name="Amann R."/>
            <person name="Jetten M.S.M."/>
            <person name="Mascher T."/>
            <person name="Medema M.H."/>
            <person name="Devos D.P."/>
            <person name="Kaster A.-K."/>
            <person name="Ovreas L."/>
            <person name="Rohde M."/>
            <person name="Galperin M.Y."/>
            <person name="Jogler C."/>
        </authorList>
    </citation>
    <scope>NUCLEOTIDE SEQUENCE [LARGE SCALE GENOMIC DNA]</scope>
    <source>
        <strain evidence="17 18">Mal4</strain>
    </source>
</reference>
<dbReference type="Gene3D" id="3.40.50.620">
    <property type="entry name" value="HUPs"/>
    <property type="match status" value="1"/>
</dbReference>
<comment type="similarity">
    <text evidence="15">Belongs to the ribF family.</text>
</comment>
<dbReference type="GO" id="GO:0008531">
    <property type="term" value="F:riboflavin kinase activity"/>
    <property type="evidence" value="ECO:0007669"/>
    <property type="project" value="UniProtKB-UniRule"/>
</dbReference>
<dbReference type="EMBL" id="CP036275">
    <property type="protein sequence ID" value="QDU39286.1"/>
    <property type="molecule type" value="Genomic_DNA"/>
</dbReference>
<dbReference type="FunFam" id="3.40.50.620:FF:000021">
    <property type="entry name" value="Riboflavin biosynthesis protein"/>
    <property type="match status" value="1"/>
</dbReference>
<dbReference type="Pfam" id="PF06574">
    <property type="entry name" value="FAD_syn"/>
    <property type="match status" value="1"/>
</dbReference>
<dbReference type="CDD" id="cd02064">
    <property type="entry name" value="FAD_synthetase_N"/>
    <property type="match status" value="1"/>
</dbReference>
<dbReference type="SMART" id="SM00904">
    <property type="entry name" value="Flavokinase"/>
    <property type="match status" value="1"/>
</dbReference>
<dbReference type="GO" id="GO:0005524">
    <property type="term" value="F:ATP binding"/>
    <property type="evidence" value="ECO:0007669"/>
    <property type="project" value="UniProtKB-UniRule"/>
</dbReference>
<evidence type="ECO:0000256" key="15">
    <source>
        <dbReference type="PIRNR" id="PIRNR004491"/>
    </source>
</evidence>
<keyword evidence="12" id="KW-0511">Multifunctional enzyme</keyword>
<dbReference type="RefSeq" id="WP_145370490.1">
    <property type="nucleotide sequence ID" value="NZ_CP036275.1"/>
</dbReference>
<gene>
    <name evidence="17" type="primary">ribF</name>
    <name evidence="17" type="ORF">Mal4_36250</name>
</gene>
<dbReference type="AlphaFoldDB" id="A0A517Z9X2"/>
<evidence type="ECO:0000256" key="11">
    <source>
        <dbReference type="ARBA" id="ARBA00022840"/>
    </source>
</evidence>
<accession>A0A517Z9X2</accession>
<keyword evidence="8 15" id="KW-0547">Nucleotide-binding</keyword>